<name>A0ABP9X3D5_9CHLR</name>
<comment type="caution">
    <text evidence="2">The sequence shown here is derived from an EMBL/GenBank/DDBJ whole genome shotgun (WGS) entry which is preliminary data.</text>
</comment>
<dbReference type="Proteomes" id="UP001428290">
    <property type="component" value="Unassembled WGS sequence"/>
</dbReference>
<sequence>MREFSFYQGFSLRRERLAGMLQAVAANSTASDEEIGRHMGVNPYMVEGFQGWLCKTGLGSKQHKDYKLTPFGRLAVQYDPLLSDQGTSWILHFYLSTQHDERAEVWYRFFNQFIVPHQTFTRDELAVAISRSIEEPPKNKASLTKDIGELLKAYTNTDALGALGLLQKSGKEHYFSGNNSLPHALIGAFMLFDTWNRYFSATDTLRLTQISQELEMLGKVIIGSRERIQSLIGQLQTLGLLVIADTQHEPVTRRFKESPFLLLEKYYQQL</sequence>
<dbReference type="Pfam" id="PF13182">
    <property type="entry name" value="DUF4007"/>
    <property type="match status" value="1"/>
</dbReference>
<evidence type="ECO:0000313" key="3">
    <source>
        <dbReference type="Proteomes" id="UP001428290"/>
    </source>
</evidence>
<feature type="domain" description="DUF4007" evidence="1">
    <location>
        <begin position="4"/>
        <end position="247"/>
    </location>
</feature>
<evidence type="ECO:0000259" key="1">
    <source>
        <dbReference type="Pfam" id="PF13182"/>
    </source>
</evidence>
<accession>A0ABP9X3D5</accession>
<dbReference type="InterPro" id="IPR025248">
    <property type="entry name" value="DUF4007"/>
</dbReference>
<dbReference type="EMBL" id="BAABRU010000008">
    <property type="protein sequence ID" value="GAA5528866.1"/>
    <property type="molecule type" value="Genomic_DNA"/>
</dbReference>
<gene>
    <name evidence="2" type="ORF">Hgul01_02669</name>
</gene>
<dbReference type="RefSeq" id="WP_345722482.1">
    <property type="nucleotide sequence ID" value="NZ_BAABRU010000008.1"/>
</dbReference>
<evidence type="ECO:0000313" key="2">
    <source>
        <dbReference type="EMBL" id="GAA5528866.1"/>
    </source>
</evidence>
<organism evidence="2 3">
    <name type="scientific">Herpetosiphon gulosus</name>
    <dbReference type="NCBI Taxonomy" id="1973496"/>
    <lineage>
        <taxon>Bacteria</taxon>
        <taxon>Bacillati</taxon>
        <taxon>Chloroflexota</taxon>
        <taxon>Chloroflexia</taxon>
        <taxon>Herpetosiphonales</taxon>
        <taxon>Herpetosiphonaceae</taxon>
        <taxon>Herpetosiphon</taxon>
    </lineage>
</organism>
<protein>
    <recommendedName>
        <fullName evidence="1">DUF4007 domain-containing protein</fullName>
    </recommendedName>
</protein>
<reference evidence="2 3" key="1">
    <citation type="submission" date="2024-02" db="EMBL/GenBank/DDBJ databases">
        <title>Herpetosiphon gulosus NBRC 112829.</title>
        <authorList>
            <person name="Ichikawa N."/>
            <person name="Katano-Makiyama Y."/>
            <person name="Hidaka K."/>
        </authorList>
    </citation>
    <scope>NUCLEOTIDE SEQUENCE [LARGE SCALE GENOMIC DNA]</scope>
    <source>
        <strain evidence="2 3">NBRC 112829</strain>
    </source>
</reference>
<proteinExistence type="predicted"/>
<keyword evidence="3" id="KW-1185">Reference proteome</keyword>